<comment type="caution">
    <text evidence="2">The sequence shown here is derived from an EMBL/GenBank/DDBJ whole genome shotgun (WGS) entry which is preliminary data.</text>
</comment>
<dbReference type="InterPro" id="IPR052519">
    <property type="entry name" value="Euk-type_GlcNAc_Kinase"/>
</dbReference>
<dbReference type="PANTHER" id="PTHR43190:SF3">
    <property type="entry name" value="N-ACETYL-D-GLUCOSAMINE KINASE"/>
    <property type="match status" value="1"/>
</dbReference>
<accession>A0A8I1W9Z0</accession>
<dbReference type="SUPFAM" id="SSF53067">
    <property type="entry name" value="Actin-like ATPase domain"/>
    <property type="match status" value="2"/>
</dbReference>
<dbReference type="CDD" id="cd24082">
    <property type="entry name" value="ASKHA_NBD_GspK-like"/>
    <property type="match status" value="1"/>
</dbReference>
<feature type="domain" description="ATPase BadF/BadG/BcrA/BcrD type" evidence="1">
    <location>
        <begin position="7"/>
        <end position="282"/>
    </location>
</feature>
<reference evidence="2" key="1">
    <citation type="submission" date="2021-03" db="EMBL/GenBank/DDBJ databases">
        <title>Plesiomonas shigelloides zfcc0051, isolated from zebrafish feces.</title>
        <authorList>
            <person name="Vanderhoek Z."/>
            <person name="Gaulke C."/>
        </authorList>
    </citation>
    <scope>NUCLEOTIDE SEQUENCE</scope>
    <source>
        <strain evidence="2">Zfcc0051</strain>
    </source>
</reference>
<dbReference type="AlphaFoldDB" id="A0A8I1W9Z0"/>
<dbReference type="Pfam" id="PF01869">
    <property type="entry name" value="BcrAD_BadFG"/>
    <property type="match status" value="1"/>
</dbReference>
<evidence type="ECO:0000313" key="2">
    <source>
        <dbReference type="EMBL" id="MBO1108845.1"/>
    </source>
</evidence>
<proteinExistence type="predicted"/>
<dbReference type="EMBL" id="JAFNAA010000012">
    <property type="protein sequence ID" value="MBO1108845.1"/>
    <property type="molecule type" value="Genomic_DNA"/>
</dbReference>
<dbReference type="Gene3D" id="3.30.420.40">
    <property type="match status" value="2"/>
</dbReference>
<evidence type="ECO:0000259" key="1">
    <source>
        <dbReference type="Pfam" id="PF01869"/>
    </source>
</evidence>
<protein>
    <submittedName>
        <fullName evidence="2">Glucosamine kinase</fullName>
    </submittedName>
</protein>
<sequence>MSEILYVGVDGGGTGCRARIRDQHGNNLGEGYAGSANILLGCELAMQAVQHAIGDATQQAGLTVRDYQRMHVCFALAGAEHQEAQDAFSRLPTSYARQVLITDALGACLGAWGGEDGAVLIAGTGSCGLLYRAGHITTLGGHEFPISDQGSGARLGLACIQQSLLAIEGITAASSLAEAIFSQFEQNIDNIVSWSKQALPRDYASFAPLIFQHAAHDHLAKQLLQDTARDIELLLDALLHKGAERVALMGSIGRHIQPWLQERYLARLQEPRFDAIDGAIFYARQHLPVTENVTSEID</sequence>
<gene>
    <name evidence="2" type="ORF">J2R62_11565</name>
</gene>
<dbReference type="RefSeq" id="WP_207542256.1">
    <property type="nucleotide sequence ID" value="NZ_JAFNAA010000012.1"/>
</dbReference>
<dbReference type="InterPro" id="IPR002731">
    <property type="entry name" value="ATPase_BadF"/>
</dbReference>
<keyword evidence="2" id="KW-0808">Transferase</keyword>
<name>A0A8I1W9Z0_PLESH</name>
<dbReference type="GO" id="GO:0016301">
    <property type="term" value="F:kinase activity"/>
    <property type="evidence" value="ECO:0007669"/>
    <property type="project" value="UniProtKB-KW"/>
</dbReference>
<dbReference type="PANTHER" id="PTHR43190">
    <property type="entry name" value="N-ACETYL-D-GLUCOSAMINE KINASE"/>
    <property type="match status" value="1"/>
</dbReference>
<dbReference type="InterPro" id="IPR043129">
    <property type="entry name" value="ATPase_NBD"/>
</dbReference>
<keyword evidence="2" id="KW-0418">Kinase</keyword>
<organism evidence="2 3">
    <name type="scientific">Plesiomonas shigelloides</name>
    <name type="common">Aeromonas shigelloides</name>
    <dbReference type="NCBI Taxonomy" id="703"/>
    <lineage>
        <taxon>Bacteria</taxon>
        <taxon>Pseudomonadati</taxon>
        <taxon>Pseudomonadota</taxon>
        <taxon>Gammaproteobacteria</taxon>
        <taxon>Enterobacterales</taxon>
        <taxon>Enterobacteriaceae</taxon>
        <taxon>Plesiomonas</taxon>
    </lineage>
</organism>
<evidence type="ECO:0000313" key="3">
    <source>
        <dbReference type="Proteomes" id="UP000664658"/>
    </source>
</evidence>
<dbReference type="Proteomes" id="UP000664658">
    <property type="component" value="Unassembled WGS sequence"/>
</dbReference>